<dbReference type="SUPFAM" id="SSF51556">
    <property type="entry name" value="Metallo-dependent hydrolases"/>
    <property type="match status" value="1"/>
</dbReference>
<gene>
    <name evidence="2" type="ORF">SAMN02745130_03371</name>
</gene>
<dbReference type="Gene3D" id="2.30.40.10">
    <property type="entry name" value="Urease, subunit C, domain 1"/>
    <property type="match status" value="1"/>
</dbReference>
<dbReference type="PANTHER" id="PTHR43668:SF4">
    <property type="entry name" value="ALLANTOINASE"/>
    <property type="match status" value="1"/>
</dbReference>
<dbReference type="SUPFAM" id="SSF51338">
    <property type="entry name" value="Composite domain of metallo-dependent hydrolases"/>
    <property type="match status" value="1"/>
</dbReference>
<dbReference type="GO" id="GO:0006145">
    <property type="term" value="P:purine nucleobase catabolic process"/>
    <property type="evidence" value="ECO:0007669"/>
    <property type="project" value="TreeGrafter"/>
</dbReference>
<name>A0A1T4XTJ2_9GAMM</name>
<evidence type="ECO:0000259" key="1">
    <source>
        <dbReference type="Pfam" id="PF01979"/>
    </source>
</evidence>
<dbReference type="PANTHER" id="PTHR43668">
    <property type="entry name" value="ALLANTOINASE"/>
    <property type="match status" value="1"/>
</dbReference>
<dbReference type="InterPro" id="IPR011059">
    <property type="entry name" value="Metal-dep_hydrolase_composite"/>
</dbReference>
<dbReference type="GO" id="GO:0005737">
    <property type="term" value="C:cytoplasm"/>
    <property type="evidence" value="ECO:0007669"/>
    <property type="project" value="TreeGrafter"/>
</dbReference>
<proteinExistence type="predicted"/>
<protein>
    <submittedName>
        <fullName evidence="2">Dihydroorotase</fullName>
    </submittedName>
</protein>
<dbReference type="STRING" id="92487.SAMN02745130_03371"/>
<dbReference type="InterPro" id="IPR006680">
    <property type="entry name" value="Amidohydro-rel"/>
</dbReference>
<dbReference type="OrthoDB" id="5687299at2"/>
<reference evidence="2 3" key="1">
    <citation type="submission" date="2017-02" db="EMBL/GenBank/DDBJ databases">
        <authorList>
            <person name="Peterson S.W."/>
        </authorList>
    </citation>
    <scope>NUCLEOTIDE SEQUENCE [LARGE SCALE GENOMIC DNA]</scope>
    <source>
        <strain evidence="2 3">ATCC 49788</strain>
    </source>
</reference>
<evidence type="ECO:0000313" key="2">
    <source>
        <dbReference type="EMBL" id="SKA92415.1"/>
    </source>
</evidence>
<dbReference type="InterPro" id="IPR050138">
    <property type="entry name" value="DHOase/Allantoinase_Hydrolase"/>
</dbReference>
<dbReference type="GO" id="GO:0004038">
    <property type="term" value="F:allantoinase activity"/>
    <property type="evidence" value="ECO:0007669"/>
    <property type="project" value="TreeGrafter"/>
</dbReference>
<accession>A0A1T4XTJ2</accession>
<dbReference type="RefSeq" id="WP_078923815.1">
    <property type="nucleotide sequence ID" value="NZ_FUYB01000022.1"/>
</dbReference>
<dbReference type="EMBL" id="FUYB01000022">
    <property type="protein sequence ID" value="SKA92415.1"/>
    <property type="molecule type" value="Genomic_DNA"/>
</dbReference>
<dbReference type="CDD" id="cd01318">
    <property type="entry name" value="DHOase_IIb"/>
    <property type="match status" value="1"/>
</dbReference>
<dbReference type="AlphaFoldDB" id="A0A1T4XTJ2"/>
<evidence type="ECO:0000313" key="3">
    <source>
        <dbReference type="Proteomes" id="UP000190460"/>
    </source>
</evidence>
<dbReference type="InterPro" id="IPR032466">
    <property type="entry name" value="Metal_Hydrolase"/>
</dbReference>
<dbReference type="NCBIfam" id="NF006688">
    <property type="entry name" value="PRK09236.1"/>
    <property type="match status" value="1"/>
</dbReference>
<organism evidence="2 3">
    <name type="scientific">Thiothrix eikelboomii</name>
    <dbReference type="NCBI Taxonomy" id="92487"/>
    <lineage>
        <taxon>Bacteria</taxon>
        <taxon>Pseudomonadati</taxon>
        <taxon>Pseudomonadota</taxon>
        <taxon>Gammaproteobacteria</taxon>
        <taxon>Thiotrichales</taxon>
        <taxon>Thiotrichaceae</taxon>
        <taxon>Thiothrix</taxon>
    </lineage>
</organism>
<keyword evidence="3" id="KW-1185">Reference proteome</keyword>
<feature type="domain" description="Amidohydrolase-related" evidence="1">
    <location>
        <begin position="50"/>
        <end position="424"/>
    </location>
</feature>
<dbReference type="Proteomes" id="UP000190460">
    <property type="component" value="Unassembled WGS sequence"/>
</dbReference>
<dbReference type="Gene3D" id="3.20.20.140">
    <property type="entry name" value="Metal-dependent hydrolases"/>
    <property type="match status" value="1"/>
</dbReference>
<dbReference type="Pfam" id="PF01979">
    <property type="entry name" value="Amidohydro_1"/>
    <property type="match status" value="1"/>
</dbReference>
<sequence length="445" mass="48720">MSSLLIVNAQLVNEGRIVEADVYINEGRIEAIGALTGQAASQVLDAKGRYLLPGMIDDQVHFREPGLTNKGDLITETRAAVAGGITSFLDMPNTEPPTLSNELLKEKHQLAVGRSLANYGFYLGASSENIELIKSLDVQLACGVNVFVGSSCASKLVDDPDVLREILTSSPVLVAAHCEDMPLIAENEESYRSIYGDAVPFELHGVIRSDEACYLAAARLLEVAHDCKARVHILHISSAKELELFSAASMAEKLITAEVCPHYLHFSDEDYASQQGLLKCNPAIKTIEDRAALIQGLLEGHLDIIGSAHAPHLFTEKQGSNYFKTPAGMPMVQDALLSLLENYQDGIFSLEFIVEKTSHAVAQLFSIQERGFIREGYWADLVLVDLEQPHVASQAQAFAKCAWTPYDGYPFRSSIAATLVNGELVWHEGRLLERSPRGQALQFIR</sequence>